<organism evidence="2 3">
    <name type="scientific">Candidatus Limivivens intestinipullorum</name>
    <dbReference type="NCBI Taxonomy" id="2840858"/>
    <lineage>
        <taxon>Bacteria</taxon>
        <taxon>Bacillati</taxon>
        <taxon>Bacillota</taxon>
        <taxon>Clostridia</taxon>
        <taxon>Lachnospirales</taxon>
        <taxon>Lachnospiraceae</taxon>
        <taxon>Lachnospiraceae incertae sedis</taxon>
        <taxon>Candidatus Limivivens</taxon>
    </lineage>
</organism>
<dbReference type="InterPro" id="IPR012675">
    <property type="entry name" value="Beta-grasp_dom_sf"/>
</dbReference>
<dbReference type="EMBL" id="DVIQ01000099">
    <property type="protein sequence ID" value="HIS32722.1"/>
    <property type="molecule type" value="Genomic_DNA"/>
</dbReference>
<dbReference type="SUPFAM" id="SSF55186">
    <property type="entry name" value="ThrRS/AlaRS common domain"/>
    <property type="match status" value="1"/>
</dbReference>
<evidence type="ECO:0000313" key="2">
    <source>
        <dbReference type="EMBL" id="HIS32722.1"/>
    </source>
</evidence>
<comment type="caution">
    <text evidence="2">The sequence shown here is derived from an EMBL/GenBank/DDBJ whole genome shotgun (WGS) entry which is preliminary data.</text>
</comment>
<keyword evidence="2" id="KW-0808">Transferase</keyword>
<protein>
    <submittedName>
        <fullName evidence="2">Nucleoside kinase</fullName>
    </submittedName>
</protein>
<dbReference type="CDD" id="cd01667">
    <property type="entry name" value="TGS_ThrRS"/>
    <property type="match status" value="1"/>
</dbReference>
<accession>A0A9D1EV91</accession>
<dbReference type="GO" id="GO:0016301">
    <property type="term" value="F:kinase activity"/>
    <property type="evidence" value="ECO:0007669"/>
    <property type="project" value="UniProtKB-KW"/>
</dbReference>
<reference evidence="2" key="1">
    <citation type="submission" date="2020-10" db="EMBL/GenBank/DDBJ databases">
        <authorList>
            <person name="Gilroy R."/>
        </authorList>
    </citation>
    <scope>NUCLEOTIDE SEQUENCE</scope>
    <source>
        <strain evidence="2">CHK190-19873</strain>
    </source>
</reference>
<dbReference type="CDD" id="cd02028">
    <property type="entry name" value="UMPK_like"/>
    <property type="match status" value="1"/>
</dbReference>
<dbReference type="Proteomes" id="UP000823935">
    <property type="component" value="Unassembled WGS sequence"/>
</dbReference>
<feature type="domain" description="Phosphoribulokinase/uridine kinase" evidence="1">
    <location>
        <begin position="293"/>
        <end position="490"/>
    </location>
</feature>
<dbReference type="PANTHER" id="PTHR10285">
    <property type="entry name" value="URIDINE KINASE"/>
    <property type="match status" value="1"/>
</dbReference>
<dbReference type="InterPro" id="IPR018163">
    <property type="entry name" value="Thr/Ala-tRNA-synth_IIc_edit"/>
</dbReference>
<evidence type="ECO:0000259" key="1">
    <source>
        <dbReference type="Pfam" id="PF00485"/>
    </source>
</evidence>
<dbReference type="GO" id="GO:0005524">
    <property type="term" value="F:ATP binding"/>
    <property type="evidence" value="ECO:0007669"/>
    <property type="project" value="InterPro"/>
</dbReference>
<dbReference type="Gene3D" id="3.40.50.300">
    <property type="entry name" value="P-loop containing nucleotide triphosphate hydrolases"/>
    <property type="match status" value="1"/>
</dbReference>
<dbReference type="Gene3D" id="3.30.980.10">
    <property type="entry name" value="Threonyl-trna Synthetase, Chain A, domain 2"/>
    <property type="match status" value="1"/>
</dbReference>
<name>A0A9D1EV91_9FIRM</name>
<gene>
    <name evidence="2" type="ORF">IAB44_14440</name>
</gene>
<sequence length="555" mass="63815">MEDCRITIRACGEEKTYPAGITYGRIAGDFQKNYEYDIVLVQVDGKLQELHKEAKKSCSLEFLTIADPLGFKAYQRSLTLLLLKSIYHVAGHENIDKVGVHFAVRNGIYCTIDGKQKADQAFLDRVKAYMRRLVEAKLPITKRSMETDDAISLFGEYGMKDKEKLFYYRRVSNVNLYSLDGFEDYYYGYMVPDTSSLKYFDLCPYDEGFMLLLPKSRKPDQVPVWTPSRKIFQVQKEALKWGEMLDVATVGDMNEFIVRRDANELVLIAEALQEKKISEMAAKIAENPEKKLVMIAGPSSSGKTTFSHRLSIQLSAHGLKPHPIPVDDYFVDREKTPKDEFGQPNYECLEALDVELFNEHMTRLLAGERVELPTFNFKTGKREYHNRFMQLGPDDILVIEGIHCLNDKLSYSLPREKKLKIYISALTQLNVDEHNRIPTTDGRLIRRIVRDARTRGTSAKNTIAMWPSVRRGEESYIFPYQEDADIMFNSALIYEISVLKLYAEPLLFGIGKDEPEYQEAKRLLKFMDYFVGIPDDIIPNNSILREFIGGGCFRV</sequence>
<dbReference type="AlphaFoldDB" id="A0A9D1EV91"/>
<dbReference type="InterPro" id="IPR027417">
    <property type="entry name" value="P-loop_NTPase"/>
</dbReference>
<evidence type="ECO:0000313" key="3">
    <source>
        <dbReference type="Proteomes" id="UP000823935"/>
    </source>
</evidence>
<dbReference type="Gene3D" id="3.10.20.30">
    <property type="match status" value="1"/>
</dbReference>
<proteinExistence type="predicted"/>
<reference evidence="2" key="2">
    <citation type="journal article" date="2021" name="PeerJ">
        <title>Extensive microbial diversity within the chicken gut microbiome revealed by metagenomics and culture.</title>
        <authorList>
            <person name="Gilroy R."/>
            <person name="Ravi A."/>
            <person name="Getino M."/>
            <person name="Pursley I."/>
            <person name="Horton D.L."/>
            <person name="Alikhan N.F."/>
            <person name="Baker D."/>
            <person name="Gharbi K."/>
            <person name="Hall N."/>
            <person name="Watson M."/>
            <person name="Adriaenssens E.M."/>
            <person name="Foster-Nyarko E."/>
            <person name="Jarju S."/>
            <person name="Secka A."/>
            <person name="Antonio M."/>
            <person name="Oren A."/>
            <person name="Chaudhuri R.R."/>
            <person name="La Ragione R."/>
            <person name="Hildebrand F."/>
            <person name="Pallen M.J."/>
        </authorList>
    </citation>
    <scope>NUCLEOTIDE SEQUENCE</scope>
    <source>
        <strain evidence="2">CHK190-19873</strain>
    </source>
</reference>
<dbReference type="InterPro" id="IPR006083">
    <property type="entry name" value="PRK/URK"/>
</dbReference>
<dbReference type="SUPFAM" id="SSF52540">
    <property type="entry name" value="P-loop containing nucleoside triphosphate hydrolases"/>
    <property type="match status" value="1"/>
</dbReference>
<dbReference type="Pfam" id="PF00485">
    <property type="entry name" value="PRK"/>
    <property type="match status" value="1"/>
</dbReference>
<keyword evidence="2" id="KW-0418">Kinase</keyword>